<name>A0A1M6LD75_PSEXY</name>
<organism evidence="1 2">
    <name type="scientific">Pseudobutyrivibrio xylanivorans DSM 14809</name>
    <dbReference type="NCBI Taxonomy" id="1123012"/>
    <lineage>
        <taxon>Bacteria</taxon>
        <taxon>Bacillati</taxon>
        <taxon>Bacillota</taxon>
        <taxon>Clostridia</taxon>
        <taxon>Lachnospirales</taxon>
        <taxon>Lachnospiraceae</taxon>
        <taxon>Pseudobutyrivibrio</taxon>
    </lineage>
</organism>
<sequence length="258" mass="28067">MARISDYVSSHKYFDENYNVNNQNYSNDFLAGLNVSSPAASSGTFSLSDYSMIKSGTYGKLMKAYYAQEKAQKSSSGKDSTAKLSVMSDNAASLSKSAEALMNSSLWTKKEVKEKNEETGEETTKSEYDWKAISKALNSFIDDYNSTVEAAGESNTKSVLRNAAWMTKATSAHERLLNQVGISIGKGNKLSLDEDELKKSDIEVLKTLFIGHNSFASKIMNKGNSIANAAGVGSSYTKNGTYSKAVSQLANSKFDVKE</sequence>
<evidence type="ECO:0008006" key="3">
    <source>
        <dbReference type="Google" id="ProtNLM"/>
    </source>
</evidence>
<accession>A0A1M6LD75</accession>
<reference evidence="1 2" key="1">
    <citation type="submission" date="2016-11" db="EMBL/GenBank/DDBJ databases">
        <authorList>
            <person name="Jaros S."/>
            <person name="Januszkiewicz K."/>
            <person name="Wedrychowicz H."/>
        </authorList>
    </citation>
    <scope>NUCLEOTIDE SEQUENCE [LARGE SCALE GENOMIC DNA]</scope>
    <source>
        <strain evidence="1 2">DSM 14809</strain>
    </source>
</reference>
<dbReference type="AlphaFoldDB" id="A0A1M6LD75"/>
<proteinExistence type="predicted"/>
<evidence type="ECO:0000313" key="1">
    <source>
        <dbReference type="EMBL" id="SHJ69159.1"/>
    </source>
</evidence>
<gene>
    <name evidence="1" type="ORF">SAMN02745725_03080</name>
</gene>
<dbReference type="RefSeq" id="WP_072919629.1">
    <property type="nucleotide sequence ID" value="NZ_FQYQ01000041.1"/>
</dbReference>
<keyword evidence="2" id="KW-1185">Reference proteome</keyword>
<dbReference type="EMBL" id="FQYQ01000041">
    <property type="protein sequence ID" value="SHJ69159.1"/>
    <property type="molecule type" value="Genomic_DNA"/>
</dbReference>
<protein>
    <recommendedName>
        <fullName evidence="3">Flagellar hook-associated protein 2 C-terminus</fullName>
    </recommendedName>
</protein>
<evidence type="ECO:0000313" key="2">
    <source>
        <dbReference type="Proteomes" id="UP000184185"/>
    </source>
</evidence>
<dbReference type="Proteomes" id="UP000184185">
    <property type="component" value="Unassembled WGS sequence"/>
</dbReference>